<gene>
    <name evidence="9" type="ORF">QOZ92_000914</name>
</gene>
<keyword evidence="5 8" id="KW-0812">Transmembrane</keyword>
<feature type="transmembrane region" description="Helical" evidence="8">
    <location>
        <begin position="53"/>
        <end position="73"/>
    </location>
</feature>
<evidence type="ECO:0000256" key="1">
    <source>
        <dbReference type="ARBA" id="ARBA00004651"/>
    </source>
</evidence>
<keyword evidence="4" id="KW-1003">Cell membrane</keyword>
<dbReference type="Proteomes" id="UP001232584">
    <property type="component" value="Unassembled WGS sequence"/>
</dbReference>
<keyword evidence="7 8" id="KW-0472">Membrane</keyword>
<organism evidence="9 10">
    <name type="scientific">Paraclostridium ghonii</name>
    <dbReference type="NCBI Taxonomy" id="29358"/>
    <lineage>
        <taxon>Bacteria</taxon>
        <taxon>Bacillati</taxon>
        <taxon>Bacillota</taxon>
        <taxon>Clostridia</taxon>
        <taxon>Peptostreptococcales</taxon>
        <taxon>Peptostreptococcaceae</taxon>
        <taxon>Paraclostridium</taxon>
    </lineage>
</organism>
<evidence type="ECO:0000313" key="10">
    <source>
        <dbReference type="Proteomes" id="UP001232584"/>
    </source>
</evidence>
<keyword evidence="6 8" id="KW-1133">Transmembrane helix</keyword>
<dbReference type="EMBL" id="JAUSWG010000003">
    <property type="protein sequence ID" value="MDQ0555801.1"/>
    <property type="molecule type" value="Genomic_DNA"/>
</dbReference>
<dbReference type="PANTHER" id="PTHR30047">
    <property type="entry name" value="HIGH-AFFINITY CHOLINE TRANSPORT PROTEIN-RELATED"/>
    <property type="match status" value="1"/>
</dbReference>
<dbReference type="InterPro" id="IPR000060">
    <property type="entry name" value="BCCT_transptr"/>
</dbReference>
<comment type="similarity">
    <text evidence="2">Belongs to the BCCT transporter (TC 2.A.15) family.</text>
</comment>
<evidence type="ECO:0000313" key="9">
    <source>
        <dbReference type="EMBL" id="MDQ0555801.1"/>
    </source>
</evidence>
<evidence type="ECO:0000256" key="4">
    <source>
        <dbReference type="ARBA" id="ARBA00022475"/>
    </source>
</evidence>
<comment type="caution">
    <text evidence="9">The sequence shown here is derived from an EMBL/GenBank/DDBJ whole genome shotgun (WGS) entry which is preliminary data.</text>
</comment>
<evidence type="ECO:0000256" key="7">
    <source>
        <dbReference type="ARBA" id="ARBA00023136"/>
    </source>
</evidence>
<evidence type="ECO:0000256" key="6">
    <source>
        <dbReference type="ARBA" id="ARBA00022989"/>
    </source>
</evidence>
<feature type="transmembrane region" description="Helical" evidence="8">
    <location>
        <begin position="234"/>
        <end position="255"/>
    </location>
</feature>
<feature type="transmembrane region" description="Helical" evidence="8">
    <location>
        <begin position="454"/>
        <end position="478"/>
    </location>
</feature>
<comment type="subcellular location">
    <subcellularLocation>
        <location evidence="1">Cell membrane</location>
        <topology evidence="1">Multi-pass membrane protein</topology>
    </subcellularLocation>
</comment>
<feature type="transmembrane region" description="Helical" evidence="8">
    <location>
        <begin position="12"/>
        <end position="33"/>
    </location>
</feature>
<name>A0ABU0MZB4_9FIRM</name>
<evidence type="ECO:0000256" key="2">
    <source>
        <dbReference type="ARBA" id="ARBA00005658"/>
    </source>
</evidence>
<feature type="transmembrane region" description="Helical" evidence="8">
    <location>
        <begin position="93"/>
        <end position="114"/>
    </location>
</feature>
<dbReference type="Pfam" id="PF02028">
    <property type="entry name" value="BCCT"/>
    <property type="match status" value="1"/>
</dbReference>
<feature type="transmembrane region" description="Helical" evidence="8">
    <location>
        <begin position="150"/>
        <end position="168"/>
    </location>
</feature>
<accession>A0ABU0MZB4</accession>
<proteinExistence type="inferred from homology"/>
<feature type="transmembrane region" description="Helical" evidence="8">
    <location>
        <begin position="353"/>
        <end position="375"/>
    </location>
</feature>
<keyword evidence="3" id="KW-0813">Transport</keyword>
<feature type="transmembrane region" description="Helical" evidence="8">
    <location>
        <begin position="267"/>
        <end position="287"/>
    </location>
</feature>
<dbReference type="PANTHER" id="PTHR30047:SF7">
    <property type="entry name" value="HIGH-AFFINITY CHOLINE TRANSPORT PROTEIN"/>
    <property type="match status" value="1"/>
</dbReference>
<feature type="transmembrane region" description="Helical" evidence="8">
    <location>
        <begin position="322"/>
        <end position="341"/>
    </location>
</feature>
<feature type="transmembrane region" description="Helical" evidence="8">
    <location>
        <begin position="409"/>
        <end position="433"/>
    </location>
</feature>
<sequence>MLNKKLDDSMKIRKSIMIPMTLIFLLVIILGVVKPDTLYNIENDIVTFATKSFGWLFQLSAVLFLFICIWIIFSKYGAIRLGGEDAKPTMSYWNWFCISLTAGIGTGILFWGIAEPITHFMNPPKALGIIPGSEAAAMFSMNTSFTHWTFYPYSMYAISGVCIAFAIYNMKLPCRVSSVLYPLFNKKVSYGVESLVDNICLFAMAGGVAAILGVGTMQISKGLNIILGVPNNKFTWIIIVTIIVITYIVSSITGIDKGIKWISDKNTKLFIGLMVFVFILGPTSFILSLGTQSIGNFASNFLQISTYLSPIDGSDWPRWWPIYYWAIWLAYAPLNGMFFAMISKGRTIREFMVMNLIIPALFGMLWFIIFGGAAIHQQLSYGQLWAEIQNSGMEVSLFAFLTKYPFTKILSIFFILAIFISIVTMCDSVTTTVSTLSIKTYKDEKIKTPYKINIFWGILMASMAIVNLICAGGKISGIDATKQIATVAGFPILFFMLTLAFCLIKMLVKHKEYDVVNEYKYDNLEEKSIEYKAQDVLIKESELSLYGLTRNNKESEEKNN</sequence>
<feature type="transmembrane region" description="Helical" evidence="8">
    <location>
        <begin position="195"/>
        <end position="214"/>
    </location>
</feature>
<feature type="transmembrane region" description="Helical" evidence="8">
    <location>
        <begin position="484"/>
        <end position="504"/>
    </location>
</feature>
<protein>
    <submittedName>
        <fullName evidence="9">Choline/carnitine/betaine transport</fullName>
    </submittedName>
</protein>
<keyword evidence="10" id="KW-1185">Reference proteome</keyword>
<evidence type="ECO:0000256" key="8">
    <source>
        <dbReference type="SAM" id="Phobius"/>
    </source>
</evidence>
<evidence type="ECO:0000256" key="5">
    <source>
        <dbReference type="ARBA" id="ARBA00022692"/>
    </source>
</evidence>
<reference evidence="9 10" key="1">
    <citation type="submission" date="2023-07" db="EMBL/GenBank/DDBJ databases">
        <title>Genomic Encyclopedia of Type Strains, Phase IV (KMG-IV): sequencing the most valuable type-strain genomes for metagenomic binning, comparative biology and taxonomic classification.</title>
        <authorList>
            <person name="Goeker M."/>
        </authorList>
    </citation>
    <scope>NUCLEOTIDE SEQUENCE [LARGE SCALE GENOMIC DNA]</scope>
    <source>
        <strain evidence="9 10">DSM 15049</strain>
    </source>
</reference>
<evidence type="ECO:0000256" key="3">
    <source>
        <dbReference type="ARBA" id="ARBA00022448"/>
    </source>
</evidence>